<feature type="compositionally biased region" description="Basic residues" evidence="3">
    <location>
        <begin position="11"/>
        <end position="21"/>
    </location>
</feature>
<name>A0ABU6Z2F9_9FABA</name>
<dbReference type="InterPro" id="IPR040389">
    <property type="entry name" value="SMR"/>
</dbReference>
<dbReference type="PANTHER" id="PTHR33142">
    <property type="entry name" value="CYCLIN-DEPENDENT PROTEIN KINASE INHIBITOR SMR13"/>
    <property type="match status" value="1"/>
</dbReference>
<dbReference type="Proteomes" id="UP001341840">
    <property type="component" value="Unassembled WGS sequence"/>
</dbReference>
<evidence type="ECO:0000256" key="1">
    <source>
        <dbReference type="ARBA" id="ARBA00023013"/>
    </source>
</evidence>
<comment type="caution">
    <text evidence="4">The sequence shown here is derived from an EMBL/GenBank/DDBJ whole genome shotgun (WGS) entry which is preliminary data.</text>
</comment>
<reference evidence="4 5" key="1">
    <citation type="journal article" date="2023" name="Plants (Basel)">
        <title>Bridging the Gap: Combining Genomics and Transcriptomics Approaches to Understand Stylosanthes scabra, an Orphan Legume from the Brazilian Caatinga.</title>
        <authorList>
            <person name="Ferreira-Neto J.R.C."/>
            <person name="da Silva M.D."/>
            <person name="Binneck E."/>
            <person name="de Melo N.F."/>
            <person name="da Silva R.H."/>
            <person name="de Melo A.L.T.M."/>
            <person name="Pandolfi V."/>
            <person name="Bustamante F.O."/>
            <person name="Brasileiro-Vidal A.C."/>
            <person name="Benko-Iseppon A.M."/>
        </authorList>
    </citation>
    <scope>NUCLEOTIDE SEQUENCE [LARGE SCALE GENOMIC DNA]</scope>
    <source>
        <tissue evidence="4">Leaves</tissue>
    </source>
</reference>
<feature type="region of interest" description="Disordered" evidence="3">
    <location>
        <begin position="1"/>
        <end position="44"/>
    </location>
</feature>
<keyword evidence="5" id="KW-1185">Reference proteome</keyword>
<keyword evidence="2" id="KW-0131">Cell cycle</keyword>
<gene>
    <name evidence="4" type="ORF">PIB30_003154</name>
</gene>
<dbReference type="EMBL" id="JASCZI010271866">
    <property type="protein sequence ID" value="MED6215951.1"/>
    <property type="molecule type" value="Genomic_DNA"/>
</dbReference>
<evidence type="ECO:0000313" key="5">
    <source>
        <dbReference type="Proteomes" id="UP001341840"/>
    </source>
</evidence>
<sequence length="123" mass="13648">MKMAIPSGRTTNKRRRTRSNFKKNQPARSYTISSKDSSSSSSDEVVIISNNNKSVCLTPKGEKFRIPEISTCPPPPKKPRIITSNSSLRKSLSFFSPPDLDDLFFCLALSSSSTQDLSLPFLC</sequence>
<proteinExistence type="predicted"/>
<evidence type="ECO:0000313" key="4">
    <source>
        <dbReference type="EMBL" id="MED6215951.1"/>
    </source>
</evidence>
<dbReference type="PANTHER" id="PTHR33142:SF8">
    <property type="entry name" value="CYCLIN-DEPENDENT PROTEIN KINASE INHIBITOR SMR9"/>
    <property type="match status" value="1"/>
</dbReference>
<protein>
    <submittedName>
        <fullName evidence="4">Uncharacterized protein</fullName>
    </submittedName>
</protein>
<evidence type="ECO:0000256" key="2">
    <source>
        <dbReference type="ARBA" id="ARBA00023306"/>
    </source>
</evidence>
<evidence type="ECO:0000256" key="3">
    <source>
        <dbReference type="SAM" id="MobiDB-lite"/>
    </source>
</evidence>
<organism evidence="4 5">
    <name type="scientific">Stylosanthes scabra</name>
    <dbReference type="NCBI Taxonomy" id="79078"/>
    <lineage>
        <taxon>Eukaryota</taxon>
        <taxon>Viridiplantae</taxon>
        <taxon>Streptophyta</taxon>
        <taxon>Embryophyta</taxon>
        <taxon>Tracheophyta</taxon>
        <taxon>Spermatophyta</taxon>
        <taxon>Magnoliopsida</taxon>
        <taxon>eudicotyledons</taxon>
        <taxon>Gunneridae</taxon>
        <taxon>Pentapetalae</taxon>
        <taxon>rosids</taxon>
        <taxon>fabids</taxon>
        <taxon>Fabales</taxon>
        <taxon>Fabaceae</taxon>
        <taxon>Papilionoideae</taxon>
        <taxon>50 kb inversion clade</taxon>
        <taxon>dalbergioids sensu lato</taxon>
        <taxon>Dalbergieae</taxon>
        <taxon>Pterocarpus clade</taxon>
        <taxon>Stylosanthes</taxon>
    </lineage>
</organism>
<feature type="compositionally biased region" description="Low complexity" evidence="3">
    <location>
        <begin position="33"/>
        <end position="43"/>
    </location>
</feature>
<keyword evidence="1" id="KW-0649">Protein kinase inhibitor</keyword>
<accession>A0ABU6Z2F9</accession>